<evidence type="ECO:0000313" key="3">
    <source>
        <dbReference type="Proteomes" id="UP000059680"/>
    </source>
</evidence>
<reference evidence="2 3" key="3">
    <citation type="journal article" date="2013" name="Rice">
        <title>Improvement of the Oryza sativa Nipponbare reference genome using next generation sequence and optical map data.</title>
        <authorList>
            <person name="Kawahara Y."/>
            <person name="de la Bastide M."/>
            <person name="Hamilton J.P."/>
            <person name="Kanamori H."/>
            <person name="McCombie W.R."/>
            <person name="Ouyang S."/>
            <person name="Schwartz D.C."/>
            <person name="Tanaka T."/>
            <person name="Wu J."/>
            <person name="Zhou S."/>
            <person name="Childs K.L."/>
            <person name="Davidson R.M."/>
            <person name="Lin H."/>
            <person name="Quesada-Ocampo L."/>
            <person name="Vaillancourt B."/>
            <person name="Sakai H."/>
            <person name="Lee S.S."/>
            <person name="Kim J."/>
            <person name="Numa H."/>
            <person name="Itoh T."/>
            <person name="Buell C.R."/>
            <person name="Matsumoto T."/>
        </authorList>
    </citation>
    <scope>NUCLEOTIDE SEQUENCE [LARGE SCALE GENOMIC DNA]</scope>
    <source>
        <strain evidence="3">cv. Nipponbare</strain>
    </source>
</reference>
<reference evidence="3" key="1">
    <citation type="journal article" date="2005" name="Nature">
        <title>The map-based sequence of the rice genome.</title>
        <authorList>
            <consortium name="International rice genome sequencing project (IRGSP)"/>
            <person name="Matsumoto T."/>
            <person name="Wu J."/>
            <person name="Kanamori H."/>
            <person name="Katayose Y."/>
            <person name="Fujisawa M."/>
            <person name="Namiki N."/>
            <person name="Mizuno H."/>
            <person name="Yamamoto K."/>
            <person name="Antonio B.A."/>
            <person name="Baba T."/>
            <person name="Sakata K."/>
            <person name="Nagamura Y."/>
            <person name="Aoki H."/>
            <person name="Arikawa K."/>
            <person name="Arita K."/>
            <person name="Bito T."/>
            <person name="Chiden Y."/>
            <person name="Fujitsuka N."/>
            <person name="Fukunaka R."/>
            <person name="Hamada M."/>
            <person name="Harada C."/>
            <person name="Hayashi A."/>
            <person name="Hijishita S."/>
            <person name="Honda M."/>
            <person name="Hosokawa S."/>
            <person name="Ichikawa Y."/>
            <person name="Idonuma A."/>
            <person name="Iijima M."/>
            <person name="Ikeda M."/>
            <person name="Ikeno M."/>
            <person name="Ito K."/>
            <person name="Ito S."/>
            <person name="Ito T."/>
            <person name="Ito Y."/>
            <person name="Ito Y."/>
            <person name="Iwabuchi A."/>
            <person name="Kamiya K."/>
            <person name="Karasawa W."/>
            <person name="Kurita K."/>
            <person name="Katagiri S."/>
            <person name="Kikuta A."/>
            <person name="Kobayashi H."/>
            <person name="Kobayashi N."/>
            <person name="Machita K."/>
            <person name="Maehara T."/>
            <person name="Masukawa M."/>
            <person name="Mizubayashi T."/>
            <person name="Mukai Y."/>
            <person name="Nagasaki H."/>
            <person name="Nagata Y."/>
            <person name="Naito S."/>
            <person name="Nakashima M."/>
            <person name="Nakama Y."/>
            <person name="Nakamichi Y."/>
            <person name="Nakamura M."/>
            <person name="Meguro A."/>
            <person name="Negishi M."/>
            <person name="Ohta I."/>
            <person name="Ohta T."/>
            <person name="Okamoto M."/>
            <person name="Ono N."/>
            <person name="Saji S."/>
            <person name="Sakaguchi M."/>
            <person name="Sakai K."/>
            <person name="Shibata M."/>
            <person name="Shimokawa T."/>
            <person name="Song J."/>
            <person name="Takazaki Y."/>
            <person name="Terasawa K."/>
            <person name="Tsugane M."/>
            <person name="Tsuji K."/>
            <person name="Ueda S."/>
            <person name="Waki K."/>
            <person name="Yamagata H."/>
            <person name="Yamamoto M."/>
            <person name="Yamamoto S."/>
            <person name="Yamane H."/>
            <person name="Yoshiki S."/>
            <person name="Yoshihara R."/>
            <person name="Yukawa K."/>
            <person name="Zhong H."/>
            <person name="Yano M."/>
            <person name="Yuan Q."/>
            <person name="Ouyang S."/>
            <person name="Liu J."/>
            <person name="Jones K.M."/>
            <person name="Gansberger K."/>
            <person name="Moffat K."/>
            <person name="Hill J."/>
            <person name="Bera J."/>
            <person name="Fadrosh D."/>
            <person name="Jin S."/>
            <person name="Johri S."/>
            <person name="Kim M."/>
            <person name="Overton L."/>
            <person name="Reardon M."/>
            <person name="Tsitrin T."/>
            <person name="Vuong H."/>
            <person name="Weaver B."/>
            <person name="Ciecko A."/>
            <person name="Tallon L."/>
            <person name="Jackson J."/>
            <person name="Pai G."/>
            <person name="Aken S.V."/>
            <person name="Utterback T."/>
            <person name="Reidmuller S."/>
            <person name="Feldblyum T."/>
            <person name="Hsiao J."/>
            <person name="Zismann V."/>
            <person name="Iobst S."/>
            <person name="de Vazeille A.R."/>
            <person name="Buell C.R."/>
            <person name="Ying K."/>
            <person name="Li Y."/>
            <person name="Lu T."/>
            <person name="Huang Y."/>
            <person name="Zhao Q."/>
            <person name="Feng Q."/>
            <person name="Zhang L."/>
            <person name="Zhu J."/>
            <person name="Weng Q."/>
            <person name="Mu J."/>
            <person name="Lu Y."/>
            <person name="Fan D."/>
            <person name="Liu Y."/>
            <person name="Guan J."/>
            <person name="Zhang Y."/>
            <person name="Yu S."/>
            <person name="Liu X."/>
            <person name="Zhang Y."/>
            <person name="Hong G."/>
            <person name="Han B."/>
            <person name="Choisne N."/>
            <person name="Demange N."/>
            <person name="Orjeda G."/>
            <person name="Samain S."/>
            <person name="Cattolico L."/>
            <person name="Pelletier E."/>
            <person name="Couloux A."/>
            <person name="Segurens B."/>
            <person name="Wincker P."/>
            <person name="D'Hont A."/>
            <person name="Scarpelli C."/>
            <person name="Weissenbach J."/>
            <person name="Salanoubat M."/>
            <person name="Quetier F."/>
            <person name="Yu Y."/>
            <person name="Kim H.R."/>
            <person name="Rambo T."/>
            <person name="Currie J."/>
            <person name="Collura K."/>
            <person name="Luo M."/>
            <person name="Yang T."/>
            <person name="Ammiraju J.S.S."/>
            <person name="Engler F."/>
            <person name="Soderlund C."/>
            <person name="Wing R.A."/>
            <person name="Palmer L.E."/>
            <person name="de la Bastide M."/>
            <person name="Spiegel L."/>
            <person name="Nascimento L."/>
            <person name="Zutavern T."/>
            <person name="O'Shaughnessy A."/>
            <person name="Dike S."/>
            <person name="Dedhia N."/>
            <person name="Preston R."/>
            <person name="Balija V."/>
            <person name="McCombie W.R."/>
            <person name="Chow T."/>
            <person name="Chen H."/>
            <person name="Chung M."/>
            <person name="Chen C."/>
            <person name="Shaw J."/>
            <person name="Wu H."/>
            <person name="Hsiao K."/>
            <person name="Chao Y."/>
            <person name="Chu M."/>
            <person name="Cheng C."/>
            <person name="Hour A."/>
            <person name="Lee P."/>
            <person name="Lin S."/>
            <person name="Lin Y."/>
            <person name="Liou J."/>
            <person name="Liu S."/>
            <person name="Hsing Y."/>
            <person name="Raghuvanshi S."/>
            <person name="Mohanty A."/>
            <person name="Bharti A.K."/>
            <person name="Gaur A."/>
            <person name="Gupta V."/>
            <person name="Kumar D."/>
            <person name="Ravi V."/>
            <person name="Vij S."/>
            <person name="Kapur A."/>
            <person name="Khurana P."/>
            <person name="Khurana P."/>
            <person name="Khurana J.P."/>
            <person name="Tyagi A.K."/>
            <person name="Gaikwad K."/>
            <person name="Singh A."/>
            <person name="Dalal V."/>
            <person name="Srivastava S."/>
            <person name="Dixit A."/>
            <person name="Pal A.K."/>
            <person name="Ghazi I.A."/>
            <person name="Yadav M."/>
            <person name="Pandit A."/>
            <person name="Bhargava A."/>
            <person name="Sureshbabu K."/>
            <person name="Batra K."/>
            <person name="Sharma T.R."/>
            <person name="Mohapatra T."/>
            <person name="Singh N.K."/>
            <person name="Messing J."/>
            <person name="Nelson A.B."/>
            <person name="Fuks G."/>
            <person name="Kavchok S."/>
            <person name="Keizer G."/>
            <person name="Linton E."/>
            <person name="Llaca V."/>
            <person name="Song R."/>
            <person name="Tanyolac B."/>
            <person name="Young S."/>
            <person name="Ho-Il K."/>
            <person name="Hahn J.H."/>
            <person name="Sangsakoo G."/>
            <person name="Vanavichit A."/>
            <person name="de Mattos Luiz.A.T."/>
            <person name="Zimmer P.D."/>
            <person name="Malone G."/>
            <person name="Dellagostin O."/>
            <person name="de Oliveira A.C."/>
            <person name="Bevan M."/>
            <person name="Bancroft I."/>
            <person name="Minx P."/>
            <person name="Cordum H."/>
            <person name="Wilson R."/>
            <person name="Cheng Z."/>
            <person name="Jin W."/>
            <person name="Jiang J."/>
            <person name="Leong S.A."/>
            <person name="Iwama H."/>
            <person name="Gojobori T."/>
            <person name="Itoh T."/>
            <person name="Niimura Y."/>
            <person name="Fujii Y."/>
            <person name="Habara T."/>
            <person name="Sakai H."/>
            <person name="Sato Y."/>
            <person name="Wilson G."/>
            <person name="Kumar K."/>
            <person name="McCouch S."/>
            <person name="Juretic N."/>
            <person name="Hoen D."/>
            <person name="Wright S."/>
            <person name="Bruskiewich R."/>
            <person name="Bureau T."/>
            <person name="Miyao A."/>
            <person name="Hirochika H."/>
            <person name="Nishikawa T."/>
            <person name="Kadowaki K."/>
            <person name="Sugiura M."/>
            <person name="Burr B."/>
            <person name="Sasaki T."/>
        </authorList>
    </citation>
    <scope>NUCLEOTIDE SEQUENCE [LARGE SCALE GENOMIC DNA]</scope>
    <source>
        <strain evidence="3">cv. Nipponbare</strain>
    </source>
</reference>
<evidence type="ECO:0000313" key="2">
    <source>
        <dbReference type="EMBL" id="BAT17625.1"/>
    </source>
</evidence>
<accession>A0A0P0YBP8</accession>
<name>A0A0P0YBP8_ORYSJ</name>
<dbReference type="Proteomes" id="UP000059680">
    <property type="component" value="Chromosome 12"/>
</dbReference>
<feature type="region of interest" description="Disordered" evidence="1">
    <location>
        <begin position="1"/>
        <end position="39"/>
    </location>
</feature>
<dbReference type="EMBL" id="AP014968">
    <property type="protein sequence ID" value="BAT17625.1"/>
    <property type="molecule type" value="Genomic_DNA"/>
</dbReference>
<gene>
    <name evidence="2" type="ordered locus">Os12g0559150</name>
    <name evidence="2" type="ORF">OSNPB_120559150</name>
</gene>
<proteinExistence type="predicted"/>
<dbReference type="PaxDb" id="39947-A0A0P0YBP8"/>
<reference evidence="2 3" key="2">
    <citation type="journal article" date="2013" name="Plant Cell Physiol.">
        <title>Rice Annotation Project Database (RAP-DB): an integrative and interactive database for rice genomics.</title>
        <authorList>
            <person name="Sakai H."/>
            <person name="Lee S.S."/>
            <person name="Tanaka T."/>
            <person name="Numa H."/>
            <person name="Kim J."/>
            <person name="Kawahara Y."/>
            <person name="Wakimoto H."/>
            <person name="Yang C.C."/>
            <person name="Iwamoto M."/>
            <person name="Abe T."/>
            <person name="Yamada Y."/>
            <person name="Muto A."/>
            <person name="Inokuchi H."/>
            <person name="Ikemura T."/>
            <person name="Matsumoto T."/>
            <person name="Sasaki T."/>
            <person name="Itoh T."/>
        </authorList>
    </citation>
    <scope>NUCLEOTIDE SEQUENCE [LARGE SCALE GENOMIC DNA]</scope>
    <source>
        <strain evidence="3">cv. Nipponbare</strain>
    </source>
</reference>
<dbReference type="InParanoid" id="A0A0P0YBP8"/>
<evidence type="ECO:0000256" key="1">
    <source>
        <dbReference type="SAM" id="MobiDB-lite"/>
    </source>
</evidence>
<organism evidence="2 3">
    <name type="scientific">Oryza sativa subsp. japonica</name>
    <name type="common">Rice</name>
    <dbReference type="NCBI Taxonomy" id="39947"/>
    <lineage>
        <taxon>Eukaryota</taxon>
        <taxon>Viridiplantae</taxon>
        <taxon>Streptophyta</taxon>
        <taxon>Embryophyta</taxon>
        <taxon>Tracheophyta</taxon>
        <taxon>Spermatophyta</taxon>
        <taxon>Magnoliopsida</taxon>
        <taxon>Liliopsida</taxon>
        <taxon>Poales</taxon>
        <taxon>Poaceae</taxon>
        <taxon>BOP clade</taxon>
        <taxon>Oryzoideae</taxon>
        <taxon>Oryzeae</taxon>
        <taxon>Oryzinae</taxon>
        <taxon>Oryza</taxon>
        <taxon>Oryza sativa</taxon>
    </lineage>
</organism>
<protein>
    <submittedName>
        <fullName evidence="2">Os12g0559150 protein</fullName>
    </submittedName>
</protein>
<dbReference type="AlphaFoldDB" id="A0A0P0YBP8"/>
<sequence length="104" mass="11095">MSAITSWSAASDAEVTAAPASSERTALRKGRSTAEGSAAAGVAAAAAGEKMRRRSLEGGDEWVVRRGVVGCGARVAEAARPARRWPQWISRKRGRHPSRRRRPS</sequence>
<keyword evidence="3" id="KW-1185">Reference proteome</keyword>